<keyword evidence="1" id="KW-0067">ATP-binding</keyword>
<dbReference type="SUPFAM" id="SSF52540">
    <property type="entry name" value="P-loop containing nucleoside triphosphate hydrolases"/>
    <property type="match status" value="1"/>
</dbReference>
<sequence>MQKNIAHKGYIDPTPIQDQVIPEILEGHDVIGLASTGT</sequence>
<keyword evidence="1" id="KW-0378">Hydrolase</keyword>
<keyword evidence="1" id="KW-0347">Helicase</keyword>
<dbReference type="InterPro" id="IPR027417">
    <property type="entry name" value="P-loop_NTPase"/>
</dbReference>
<evidence type="ECO:0000313" key="1">
    <source>
        <dbReference type="EMBL" id="PIW06966.1"/>
    </source>
</evidence>
<organism evidence="1 2">
    <name type="scientific">Candidatus Collierbacteria bacterium CG17_big_fil_post_rev_8_21_14_2_50_45_7</name>
    <dbReference type="NCBI Taxonomy" id="1974536"/>
    <lineage>
        <taxon>Bacteria</taxon>
        <taxon>Candidatus Collieribacteriota</taxon>
    </lineage>
</organism>
<reference evidence="2" key="1">
    <citation type="submission" date="2017-09" db="EMBL/GenBank/DDBJ databases">
        <title>Depth-based differentiation of microbial function through sediment-hosted aquifers and enrichment of novel symbionts in the deep terrestrial subsurface.</title>
        <authorList>
            <person name="Probst A.J."/>
            <person name="Ladd B."/>
            <person name="Jarett J.K."/>
            <person name="Geller-Mcgrath D.E."/>
            <person name="Sieber C.M.K."/>
            <person name="Emerson J.B."/>
            <person name="Anantharaman K."/>
            <person name="Thomas B.C."/>
            <person name="Malmstrom R."/>
            <person name="Stieglmeier M."/>
            <person name="Klingl A."/>
            <person name="Woyke T."/>
            <person name="Ryan C.M."/>
            <person name="Banfield J.F."/>
        </authorList>
    </citation>
    <scope>NUCLEOTIDE SEQUENCE [LARGE SCALE GENOMIC DNA]</scope>
</reference>
<dbReference type="GO" id="GO:0004386">
    <property type="term" value="F:helicase activity"/>
    <property type="evidence" value="ECO:0007669"/>
    <property type="project" value="UniProtKB-KW"/>
</dbReference>
<dbReference type="Gene3D" id="3.40.50.300">
    <property type="entry name" value="P-loop containing nucleotide triphosphate hydrolases"/>
    <property type="match status" value="1"/>
</dbReference>
<feature type="non-terminal residue" evidence="1">
    <location>
        <position position="38"/>
    </location>
</feature>
<comment type="caution">
    <text evidence="1">The sequence shown here is derived from an EMBL/GenBank/DDBJ whole genome shotgun (WGS) entry which is preliminary data.</text>
</comment>
<proteinExistence type="predicted"/>
<name>A0A2M7FLV8_9BACT</name>
<dbReference type="EMBL" id="PFFO01000166">
    <property type="protein sequence ID" value="PIW06966.1"/>
    <property type="molecule type" value="Genomic_DNA"/>
</dbReference>
<dbReference type="AlphaFoldDB" id="A0A2M7FLV8"/>
<evidence type="ECO:0000313" key="2">
    <source>
        <dbReference type="Proteomes" id="UP000230556"/>
    </source>
</evidence>
<keyword evidence="1" id="KW-0547">Nucleotide-binding</keyword>
<accession>A0A2M7FLV8</accession>
<protein>
    <submittedName>
        <fullName evidence="1">ATP-dependent RNA helicase</fullName>
    </submittedName>
</protein>
<gene>
    <name evidence="1" type="ORF">COW38_03820</name>
</gene>
<dbReference type="Proteomes" id="UP000230556">
    <property type="component" value="Unassembled WGS sequence"/>
</dbReference>